<keyword evidence="6" id="KW-0442">Lipid degradation</keyword>
<dbReference type="PANTHER" id="PTHR45650:SF14">
    <property type="entry name" value="GDSL ESTERASE_LIPASE 7-LIKE"/>
    <property type="match status" value="1"/>
</dbReference>
<dbReference type="GO" id="GO:0005576">
    <property type="term" value="C:extracellular region"/>
    <property type="evidence" value="ECO:0007669"/>
    <property type="project" value="UniProtKB-SubCell"/>
</dbReference>
<keyword evidence="4" id="KW-0732">Signal</keyword>
<evidence type="ECO:0000256" key="4">
    <source>
        <dbReference type="ARBA" id="ARBA00022729"/>
    </source>
</evidence>
<accession>A0A978VI87</accession>
<comment type="caution">
    <text evidence="8">The sequence shown here is derived from an EMBL/GenBank/DDBJ whole genome shotgun (WGS) entry which is preliminary data.</text>
</comment>
<evidence type="ECO:0000256" key="3">
    <source>
        <dbReference type="ARBA" id="ARBA00022525"/>
    </source>
</evidence>
<evidence type="ECO:0000256" key="1">
    <source>
        <dbReference type="ARBA" id="ARBA00004613"/>
    </source>
</evidence>
<dbReference type="InterPro" id="IPR001087">
    <property type="entry name" value="GDSL"/>
</dbReference>
<reference evidence="8" key="1">
    <citation type="journal article" date="2021" name="Front. Plant Sci.">
        <title>Chromosome-Scale Genome Assembly for Chinese Sour Jujube and Insights Into Its Genome Evolution and Domestication Signature.</title>
        <authorList>
            <person name="Shen L.-Y."/>
            <person name="Luo H."/>
            <person name="Wang X.-L."/>
            <person name="Wang X.-M."/>
            <person name="Qiu X.-J."/>
            <person name="Liu H."/>
            <person name="Zhou S.-S."/>
            <person name="Jia K.-H."/>
            <person name="Nie S."/>
            <person name="Bao Y.-T."/>
            <person name="Zhang R.-G."/>
            <person name="Yun Q.-Z."/>
            <person name="Chai Y.-H."/>
            <person name="Lu J.-Y."/>
            <person name="Li Y."/>
            <person name="Zhao S.-W."/>
            <person name="Mao J.-F."/>
            <person name="Jia S.-G."/>
            <person name="Mao Y.-M."/>
        </authorList>
    </citation>
    <scope>NUCLEOTIDE SEQUENCE</scope>
    <source>
        <strain evidence="8">AT0</strain>
        <tissue evidence="8">Leaf</tissue>
    </source>
</reference>
<proteinExistence type="inferred from homology"/>
<evidence type="ECO:0000256" key="2">
    <source>
        <dbReference type="ARBA" id="ARBA00008668"/>
    </source>
</evidence>
<name>A0A978VI87_ZIZJJ</name>
<dbReference type="Gene3D" id="3.40.50.1110">
    <property type="entry name" value="SGNH hydrolase"/>
    <property type="match status" value="1"/>
</dbReference>
<evidence type="ECO:0000256" key="5">
    <source>
        <dbReference type="ARBA" id="ARBA00022801"/>
    </source>
</evidence>
<dbReference type="CDD" id="cd01837">
    <property type="entry name" value="SGNH_plant_lipase_like"/>
    <property type="match status" value="1"/>
</dbReference>
<keyword evidence="5" id="KW-0378">Hydrolase</keyword>
<dbReference type="GO" id="GO:0016788">
    <property type="term" value="F:hydrolase activity, acting on ester bonds"/>
    <property type="evidence" value="ECO:0007669"/>
    <property type="project" value="InterPro"/>
</dbReference>
<sequence length="352" mass="38900">MFVTLVKISVAVGNLPLAPALYVFGDSLFDNGNNNLLPTVAKADFLPYGVNFATGVTGRFTNGRTVADFIAESLGLPYPPPYMSVRLSTGHAGFNYASGSCGIFPQTGSRYGKCLNLEEQIDLFERTVEPDLLARRLRNSNGLSKYFLSKSIFIFAIGSNDFLNNYLNRPNTFASTTRNNGDPAAQSFAQNLVDSLAHQLERLYRLGARKVIMFEIGPIGCIPSIIKKSNNEKGKCVEEINELASYFNQRLRLMLKNLTSSLQGSTFVLGQANWLGYDAINNPSRYGIDSSNPCCTTWTSSCIPWLMPCSEASSHYFWDAYHMTEAVCSVIANRCFNDSSVCSPSIYQLLQF</sequence>
<keyword evidence="3" id="KW-0964">Secreted</keyword>
<dbReference type="GO" id="GO:0016042">
    <property type="term" value="P:lipid catabolic process"/>
    <property type="evidence" value="ECO:0007669"/>
    <property type="project" value="UniProtKB-KW"/>
</dbReference>
<evidence type="ECO:0008006" key="10">
    <source>
        <dbReference type="Google" id="ProtNLM"/>
    </source>
</evidence>
<dbReference type="Pfam" id="PF00657">
    <property type="entry name" value="Lipase_GDSL"/>
    <property type="match status" value="1"/>
</dbReference>
<dbReference type="InterPro" id="IPR051238">
    <property type="entry name" value="GDSL_esterase/lipase"/>
</dbReference>
<evidence type="ECO:0000313" key="8">
    <source>
        <dbReference type="EMBL" id="KAH7532806.1"/>
    </source>
</evidence>
<evidence type="ECO:0000256" key="7">
    <source>
        <dbReference type="ARBA" id="ARBA00023098"/>
    </source>
</evidence>
<evidence type="ECO:0000313" key="9">
    <source>
        <dbReference type="Proteomes" id="UP000813462"/>
    </source>
</evidence>
<dbReference type="AlphaFoldDB" id="A0A978VI87"/>
<evidence type="ECO:0000256" key="6">
    <source>
        <dbReference type="ARBA" id="ARBA00022963"/>
    </source>
</evidence>
<dbReference type="PANTHER" id="PTHR45650">
    <property type="entry name" value="GDSL-LIKE LIPASE/ACYLHYDROLASE-RELATED"/>
    <property type="match status" value="1"/>
</dbReference>
<organism evidence="8 9">
    <name type="scientific">Ziziphus jujuba var. spinosa</name>
    <dbReference type="NCBI Taxonomy" id="714518"/>
    <lineage>
        <taxon>Eukaryota</taxon>
        <taxon>Viridiplantae</taxon>
        <taxon>Streptophyta</taxon>
        <taxon>Embryophyta</taxon>
        <taxon>Tracheophyta</taxon>
        <taxon>Spermatophyta</taxon>
        <taxon>Magnoliopsida</taxon>
        <taxon>eudicotyledons</taxon>
        <taxon>Gunneridae</taxon>
        <taxon>Pentapetalae</taxon>
        <taxon>rosids</taxon>
        <taxon>fabids</taxon>
        <taxon>Rosales</taxon>
        <taxon>Rhamnaceae</taxon>
        <taxon>Paliureae</taxon>
        <taxon>Ziziphus</taxon>
    </lineage>
</organism>
<protein>
    <recommendedName>
        <fullName evidence="10">GDSL esterase/lipase 7-like</fullName>
    </recommendedName>
</protein>
<dbReference type="Proteomes" id="UP000813462">
    <property type="component" value="Unassembled WGS sequence"/>
</dbReference>
<keyword evidence="7" id="KW-0443">Lipid metabolism</keyword>
<gene>
    <name evidence="8" type="ORF">FEM48_Zijuj04G0061200</name>
</gene>
<dbReference type="EMBL" id="JAEACU010000004">
    <property type="protein sequence ID" value="KAH7532806.1"/>
    <property type="molecule type" value="Genomic_DNA"/>
</dbReference>
<comment type="subcellular location">
    <subcellularLocation>
        <location evidence="1">Secreted</location>
    </subcellularLocation>
</comment>
<dbReference type="InterPro" id="IPR035669">
    <property type="entry name" value="SGNH_plant_lipase-like"/>
</dbReference>
<comment type="similarity">
    <text evidence="2">Belongs to the 'GDSL' lipolytic enzyme family.</text>
</comment>
<dbReference type="InterPro" id="IPR036514">
    <property type="entry name" value="SGNH_hydro_sf"/>
</dbReference>